<keyword evidence="1" id="KW-0175">Coiled coil</keyword>
<evidence type="ECO:0000256" key="2">
    <source>
        <dbReference type="SAM" id="MobiDB-lite"/>
    </source>
</evidence>
<evidence type="ECO:0000313" key="3">
    <source>
        <dbReference type="EMBL" id="PKY59125.1"/>
    </source>
</evidence>
<feature type="non-terminal residue" evidence="3">
    <location>
        <position position="1"/>
    </location>
</feature>
<feature type="region of interest" description="Disordered" evidence="2">
    <location>
        <begin position="212"/>
        <end position="256"/>
    </location>
</feature>
<reference evidence="3 4" key="1">
    <citation type="submission" date="2015-10" db="EMBL/GenBank/DDBJ databases">
        <title>Genome analyses suggest a sexual origin of heterokaryosis in a supposedly ancient asexual fungus.</title>
        <authorList>
            <person name="Ropars J."/>
            <person name="Sedzielewska K."/>
            <person name="Noel J."/>
            <person name="Charron P."/>
            <person name="Farinelli L."/>
            <person name="Marton T."/>
            <person name="Kruger M."/>
            <person name="Pelin A."/>
            <person name="Brachmann A."/>
            <person name="Corradi N."/>
        </authorList>
    </citation>
    <scope>NUCLEOTIDE SEQUENCE [LARGE SCALE GENOMIC DNA]</scope>
    <source>
        <strain evidence="3 4">A4</strain>
    </source>
</reference>
<dbReference type="VEuPathDB" id="FungiDB:FUN_007976"/>
<evidence type="ECO:0000313" key="4">
    <source>
        <dbReference type="Proteomes" id="UP000234323"/>
    </source>
</evidence>
<organism evidence="3 4">
    <name type="scientific">Rhizophagus irregularis</name>
    <dbReference type="NCBI Taxonomy" id="588596"/>
    <lineage>
        <taxon>Eukaryota</taxon>
        <taxon>Fungi</taxon>
        <taxon>Fungi incertae sedis</taxon>
        <taxon>Mucoromycota</taxon>
        <taxon>Glomeromycotina</taxon>
        <taxon>Glomeromycetes</taxon>
        <taxon>Glomerales</taxon>
        <taxon>Glomeraceae</taxon>
        <taxon>Rhizophagus</taxon>
    </lineage>
</organism>
<proteinExistence type="predicted"/>
<protein>
    <submittedName>
        <fullName evidence="3">Uncharacterized protein</fullName>
    </submittedName>
</protein>
<name>A0A2I1HJS7_9GLOM</name>
<accession>A0A2I1HJS7</accession>
<keyword evidence="4" id="KW-1185">Reference proteome</keyword>
<comment type="caution">
    <text evidence="3">The sequence shown here is derived from an EMBL/GenBank/DDBJ whole genome shotgun (WGS) entry which is preliminary data.</text>
</comment>
<feature type="compositionally biased region" description="Basic and acidic residues" evidence="2">
    <location>
        <begin position="227"/>
        <end position="256"/>
    </location>
</feature>
<dbReference type="VEuPathDB" id="FungiDB:RhiirFUN_016712"/>
<dbReference type="AlphaFoldDB" id="A0A2I1HJS7"/>
<feature type="coiled-coil region" evidence="1">
    <location>
        <begin position="184"/>
        <end position="211"/>
    </location>
</feature>
<sequence length="256" mass="30326">PIWTISTSDKLSSKIKIEVSKISRDIEVHILDYQYLKTNWHSKLADDFPEATFADIINYGSSFWNSLDLTIDNDTDIPRTVIYHAIQDFNNLERSEEEINLILIELNRLFTFWNIQKLEVKKKLQQLEIDNNLFKQGMAYILKDYYKKIINNIEQCQEAFLKIDKINGKGEIKNLNPLVYILTNEKEEDQLLKENLELEDLEIQIDEVGKAEDYESKDYEGEDYEDENYKGENYKGEDYKSENYESYEGKSYESKD</sequence>
<evidence type="ECO:0000256" key="1">
    <source>
        <dbReference type="SAM" id="Coils"/>
    </source>
</evidence>
<dbReference type="Proteomes" id="UP000234323">
    <property type="component" value="Unassembled WGS sequence"/>
</dbReference>
<gene>
    <name evidence="3" type="ORF">RhiirA4_481613</name>
</gene>
<dbReference type="EMBL" id="LLXI01003374">
    <property type="protein sequence ID" value="PKY59125.1"/>
    <property type="molecule type" value="Genomic_DNA"/>
</dbReference>